<accession>A0A3A9AQ46</accession>
<evidence type="ECO:0000256" key="3">
    <source>
        <dbReference type="ARBA" id="ARBA00022801"/>
    </source>
</evidence>
<dbReference type="Gene3D" id="2.60.120.560">
    <property type="entry name" value="Exo-inulinase, domain 1"/>
    <property type="match status" value="1"/>
</dbReference>
<evidence type="ECO:0000256" key="4">
    <source>
        <dbReference type="ARBA" id="ARBA00023295"/>
    </source>
</evidence>
<dbReference type="CDD" id="cd08995">
    <property type="entry name" value="GH32_EcAec43-like"/>
    <property type="match status" value="1"/>
</dbReference>
<evidence type="ECO:0000259" key="5">
    <source>
        <dbReference type="Pfam" id="PF00251"/>
    </source>
</evidence>
<sequence>MKGNRNIFYTPENQYPGMPHGEMCGDFMPFFWQGTFYLFYLYKYCVYAVETKDFVSFGEPYLVLQNGSPEDQDWHIGTGSVFEHEGIFYFHYTGFCESNHGVEEKNEQVVMRALSRDLKTWEKDLSFFFKPDARYYGNLHWRDPHVFWNEEIGKYCMLITATEKEGAYLRSGCTAVYVSEDVRNWERYKTLYAPRTFITHECHDCFQMGGKWYLSFSNYSRWWETRYRMADAFDGPYKVPEKDDMFDGREYYAAKSVTDGEKRYMVGWESIREGCKDSGRHLWGGNLLVHELTLRADGSLGVKLPEKIEKSFNTPLSIWPTERQGSLSGDADKIEVCAEDGFGWAELGRLKEICMFQTTITWEEGTRAAGLMIHADADLKKWCQLRLEFKHGRIEMDRYNRVDGDQQYLDERPVTFKGNSAQVKLVVSGNIMLVYVDDVALTARCYEIGVGSIGIFTEYGKIVCTDTQLLEQEKCEKTCATA</sequence>
<feature type="domain" description="Glycosyl hydrolase family 32 N-terminal" evidence="5">
    <location>
        <begin position="29"/>
        <end position="295"/>
    </location>
</feature>
<dbReference type="OrthoDB" id="9759709at2"/>
<dbReference type="AlphaFoldDB" id="A0A3A9AQ46"/>
<evidence type="ECO:0000256" key="1">
    <source>
        <dbReference type="ARBA" id="ARBA00009902"/>
    </source>
</evidence>
<keyword evidence="7" id="KW-1185">Reference proteome</keyword>
<evidence type="ECO:0000256" key="2">
    <source>
        <dbReference type="ARBA" id="ARBA00012758"/>
    </source>
</evidence>
<keyword evidence="3" id="KW-0378">Hydrolase</keyword>
<evidence type="ECO:0000313" key="7">
    <source>
        <dbReference type="Proteomes" id="UP000280696"/>
    </source>
</evidence>
<evidence type="ECO:0000313" key="6">
    <source>
        <dbReference type="EMBL" id="RKI93630.1"/>
    </source>
</evidence>
<dbReference type="InterPro" id="IPR051214">
    <property type="entry name" value="GH32_Enzymes"/>
</dbReference>
<dbReference type="InterPro" id="IPR001362">
    <property type="entry name" value="Glyco_hydro_32"/>
</dbReference>
<dbReference type="Pfam" id="PF00251">
    <property type="entry name" value="Glyco_hydro_32N"/>
    <property type="match status" value="1"/>
</dbReference>
<dbReference type="PANTHER" id="PTHR43101:SF1">
    <property type="entry name" value="BETA-FRUCTOSIDASE"/>
    <property type="match status" value="1"/>
</dbReference>
<protein>
    <recommendedName>
        <fullName evidence="2">beta-fructofuranosidase</fullName>
        <ecNumber evidence="2">3.2.1.26</ecNumber>
    </recommendedName>
</protein>
<dbReference type="Proteomes" id="UP000280696">
    <property type="component" value="Unassembled WGS sequence"/>
</dbReference>
<dbReference type="InterPro" id="IPR023296">
    <property type="entry name" value="Glyco_hydro_beta-prop_sf"/>
</dbReference>
<proteinExistence type="inferred from homology"/>
<dbReference type="SMART" id="SM00640">
    <property type="entry name" value="Glyco_32"/>
    <property type="match status" value="1"/>
</dbReference>
<dbReference type="InterPro" id="IPR013148">
    <property type="entry name" value="Glyco_hydro_32_N"/>
</dbReference>
<dbReference type="EC" id="3.2.1.26" evidence="2"/>
<dbReference type="SUPFAM" id="SSF75005">
    <property type="entry name" value="Arabinanase/levansucrase/invertase"/>
    <property type="match status" value="1"/>
</dbReference>
<dbReference type="Gene3D" id="2.115.10.20">
    <property type="entry name" value="Glycosyl hydrolase domain, family 43"/>
    <property type="match status" value="1"/>
</dbReference>
<dbReference type="GO" id="GO:0005975">
    <property type="term" value="P:carbohydrate metabolic process"/>
    <property type="evidence" value="ECO:0007669"/>
    <property type="project" value="InterPro"/>
</dbReference>
<dbReference type="GO" id="GO:0004564">
    <property type="term" value="F:beta-fructofuranosidase activity"/>
    <property type="evidence" value="ECO:0007669"/>
    <property type="project" value="UniProtKB-EC"/>
</dbReference>
<comment type="caution">
    <text evidence="6">The sequence shown here is derived from an EMBL/GenBank/DDBJ whole genome shotgun (WGS) entry which is preliminary data.</text>
</comment>
<comment type="similarity">
    <text evidence="1">Belongs to the glycosyl hydrolase 32 family.</text>
</comment>
<organism evidence="6 7">
    <name type="scientific">Parablautia intestinalis</name>
    <dbReference type="NCBI Taxonomy" id="2320100"/>
    <lineage>
        <taxon>Bacteria</taxon>
        <taxon>Bacillati</taxon>
        <taxon>Bacillota</taxon>
        <taxon>Clostridia</taxon>
        <taxon>Lachnospirales</taxon>
        <taxon>Lachnospiraceae</taxon>
        <taxon>Parablautia</taxon>
    </lineage>
</organism>
<name>A0A3A9AQ46_9FIRM</name>
<dbReference type="PANTHER" id="PTHR43101">
    <property type="entry name" value="BETA-FRUCTOSIDASE"/>
    <property type="match status" value="1"/>
</dbReference>
<gene>
    <name evidence="6" type="ORF">D7V94_02770</name>
</gene>
<keyword evidence="4" id="KW-0326">Glycosidase</keyword>
<dbReference type="EMBL" id="RAYQ01000002">
    <property type="protein sequence ID" value="RKI93630.1"/>
    <property type="molecule type" value="Genomic_DNA"/>
</dbReference>
<dbReference type="RefSeq" id="WP_120466552.1">
    <property type="nucleotide sequence ID" value="NZ_RAYQ01000002.1"/>
</dbReference>
<reference evidence="6 7" key="1">
    <citation type="submission" date="2018-09" db="EMBL/GenBank/DDBJ databases">
        <title>Murine metabolic-syndrome-specific gut microbial biobank.</title>
        <authorList>
            <person name="Liu C."/>
        </authorList>
    </citation>
    <scope>NUCLEOTIDE SEQUENCE [LARGE SCALE GENOMIC DNA]</scope>
    <source>
        <strain evidence="6 7">0.1xD8-82</strain>
    </source>
</reference>